<accession>F4PHY7</accession>
<name>F4PHY7_CACFS</name>
<organism evidence="2 3">
    <name type="scientific">Cavenderia fasciculata</name>
    <name type="common">Slime mold</name>
    <name type="synonym">Dictyostelium fasciculatum</name>
    <dbReference type="NCBI Taxonomy" id="261658"/>
    <lineage>
        <taxon>Eukaryota</taxon>
        <taxon>Amoebozoa</taxon>
        <taxon>Evosea</taxon>
        <taxon>Eumycetozoa</taxon>
        <taxon>Dictyostelia</taxon>
        <taxon>Acytosteliales</taxon>
        <taxon>Cavenderiaceae</taxon>
        <taxon>Cavenderia</taxon>
    </lineage>
</organism>
<dbReference type="InterPro" id="IPR044992">
    <property type="entry name" value="ChyE-like"/>
</dbReference>
<dbReference type="EMBL" id="GL883006">
    <property type="protein sequence ID" value="EGG24474.1"/>
    <property type="molecule type" value="Genomic_DNA"/>
</dbReference>
<dbReference type="RefSeq" id="XP_004362325.1">
    <property type="nucleotide sequence ID" value="XM_004362268.1"/>
</dbReference>
<gene>
    <name evidence="2" type="ORF">DFA_02717</name>
</gene>
<dbReference type="CDD" id="cd01741">
    <property type="entry name" value="GATase1_1"/>
    <property type="match status" value="1"/>
</dbReference>
<dbReference type="GeneID" id="14877167"/>
<dbReference type="InterPro" id="IPR017926">
    <property type="entry name" value="GATASE"/>
</dbReference>
<dbReference type="KEGG" id="dfa:DFA_02717"/>
<proteinExistence type="predicted"/>
<dbReference type="Proteomes" id="UP000007797">
    <property type="component" value="Unassembled WGS sequence"/>
</dbReference>
<dbReference type="GO" id="GO:0005634">
    <property type="term" value="C:nucleus"/>
    <property type="evidence" value="ECO:0007669"/>
    <property type="project" value="TreeGrafter"/>
</dbReference>
<dbReference type="PROSITE" id="PS51273">
    <property type="entry name" value="GATASE_TYPE_1"/>
    <property type="match status" value="1"/>
</dbReference>
<dbReference type="InterPro" id="IPR029062">
    <property type="entry name" value="Class_I_gatase-like"/>
</dbReference>
<dbReference type="OrthoDB" id="92161at2759"/>
<dbReference type="Gene3D" id="3.40.50.880">
    <property type="match status" value="1"/>
</dbReference>
<dbReference type="PANTHER" id="PTHR42695">
    <property type="entry name" value="GLUTAMINE AMIDOTRANSFERASE YLR126C-RELATED"/>
    <property type="match status" value="1"/>
</dbReference>
<evidence type="ECO:0000313" key="2">
    <source>
        <dbReference type="EMBL" id="EGG24474.1"/>
    </source>
</evidence>
<dbReference type="STRING" id="1054147.F4PHY7"/>
<evidence type="ECO:0000259" key="1">
    <source>
        <dbReference type="Pfam" id="PF00117"/>
    </source>
</evidence>
<protein>
    <submittedName>
        <fullName evidence="2">Glutamine amidotransferase</fullName>
    </submittedName>
</protein>
<keyword evidence="2" id="KW-0315">Glutamine amidotransferase</keyword>
<dbReference type="GO" id="GO:0005829">
    <property type="term" value="C:cytosol"/>
    <property type="evidence" value="ECO:0007669"/>
    <property type="project" value="TreeGrafter"/>
</dbReference>
<dbReference type="PANTHER" id="PTHR42695:SF5">
    <property type="entry name" value="GLUTAMINE AMIDOTRANSFERASE YLR126C-RELATED"/>
    <property type="match status" value="1"/>
</dbReference>
<feature type="domain" description="Glutamine amidotransferase" evidence="1">
    <location>
        <begin position="34"/>
        <end position="205"/>
    </location>
</feature>
<keyword evidence="3" id="KW-1185">Reference proteome</keyword>
<dbReference type="OMA" id="EMCSYGN"/>
<dbReference type="Pfam" id="PF00117">
    <property type="entry name" value="GATase"/>
    <property type="match status" value="1"/>
</dbReference>
<dbReference type="SUPFAM" id="SSF52317">
    <property type="entry name" value="Class I glutamine amidotransferase-like"/>
    <property type="match status" value="1"/>
</dbReference>
<evidence type="ECO:0000313" key="3">
    <source>
        <dbReference type="Proteomes" id="UP000007797"/>
    </source>
</evidence>
<reference evidence="3" key="1">
    <citation type="journal article" date="2011" name="Genome Res.">
        <title>Phylogeny-wide analysis of social amoeba genomes highlights ancient origins for complex intercellular communication.</title>
        <authorList>
            <person name="Heidel A.J."/>
            <person name="Lawal H.M."/>
            <person name="Felder M."/>
            <person name="Schilde C."/>
            <person name="Helps N.R."/>
            <person name="Tunggal B."/>
            <person name="Rivero F."/>
            <person name="John U."/>
            <person name="Schleicher M."/>
            <person name="Eichinger L."/>
            <person name="Platzer M."/>
            <person name="Noegel A.A."/>
            <person name="Schaap P."/>
            <person name="Gloeckner G."/>
        </authorList>
    </citation>
    <scope>NUCLEOTIDE SEQUENCE [LARGE SCALE GENOMIC DNA]</scope>
    <source>
        <strain evidence="3">SH3</strain>
    </source>
</reference>
<sequence>MKIAINHFSSLYINFIKGYGLFAEVDYKIYNAVNLEFPNEDEQNEFDGYLLTGSSANSYDNDNWIVKLRTHLQHLDKSDKKICGICFGHQALAHALGGQVTKSKLGWELGQVTVQLNNDGKKFINEMISLDKQTFLVDGADLSTLTDVDSIQVLQIHQDIVQVVPNDFIVIGSTSLTQAQGFVKKSPSNPSKYHILTFQGHPEFNVDYLTELIKEEAPPELIEPSIRSLTNNPDQMFMSKLAFNFFFRQK</sequence>
<dbReference type="AlphaFoldDB" id="F4PHY7"/>